<reference evidence="5 6" key="1">
    <citation type="submission" date="2018-08" db="EMBL/GenBank/DDBJ databases">
        <authorList>
            <person name="Laetsch R D."/>
            <person name="Stevens L."/>
            <person name="Kumar S."/>
            <person name="Blaxter L. M."/>
        </authorList>
    </citation>
    <scope>NUCLEOTIDE SEQUENCE [LARGE SCALE GENOMIC DNA]</scope>
</reference>
<dbReference type="InterPro" id="IPR010935">
    <property type="entry name" value="SMC_hinge"/>
</dbReference>
<dbReference type="GO" id="GO:0032991">
    <property type="term" value="C:protein-containing complex"/>
    <property type="evidence" value="ECO:0007669"/>
    <property type="project" value="UniProtKB-ARBA"/>
</dbReference>
<keyword evidence="6" id="KW-1185">Reference proteome</keyword>
<feature type="domain" description="SMC hinge" evidence="4">
    <location>
        <begin position="230"/>
        <end position="350"/>
    </location>
</feature>
<dbReference type="OrthoDB" id="10255539at2759"/>
<dbReference type="InterPro" id="IPR027417">
    <property type="entry name" value="P-loop_NTPase"/>
</dbReference>
<feature type="coiled-coil region" evidence="2">
    <location>
        <begin position="549"/>
        <end position="702"/>
    </location>
</feature>
<feature type="coiled-coil region" evidence="2">
    <location>
        <begin position="448"/>
        <end position="496"/>
    </location>
</feature>
<dbReference type="GO" id="GO:0005524">
    <property type="term" value="F:ATP binding"/>
    <property type="evidence" value="ECO:0007669"/>
    <property type="project" value="InterPro"/>
</dbReference>
<evidence type="ECO:0000313" key="5">
    <source>
        <dbReference type="EMBL" id="VDK87782.1"/>
    </source>
</evidence>
<dbReference type="GO" id="GO:0005694">
    <property type="term" value="C:chromosome"/>
    <property type="evidence" value="ECO:0007669"/>
    <property type="project" value="InterPro"/>
</dbReference>
<dbReference type="Gene3D" id="1.20.1060.20">
    <property type="match status" value="1"/>
</dbReference>
<organism evidence="5 6">
    <name type="scientific">Litomosoides sigmodontis</name>
    <name type="common">Filarial nematode worm</name>
    <dbReference type="NCBI Taxonomy" id="42156"/>
    <lineage>
        <taxon>Eukaryota</taxon>
        <taxon>Metazoa</taxon>
        <taxon>Ecdysozoa</taxon>
        <taxon>Nematoda</taxon>
        <taxon>Chromadorea</taxon>
        <taxon>Rhabditida</taxon>
        <taxon>Spirurina</taxon>
        <taxon>Spiruromorpha</taxon>
        <taxon>Filarioidea</taxon>
        <taxon>Onchocercidae</taxon>
        <taxon>Litomosoides</taxon>
    </lineage>
</organism>
<feature type="coiled-coil region" evidence="2">
    <location>
        <begin position="147"/>
        <end position="181"/>
    </location>
</feature>
<dbReference type="SMART" id="SM00968">
    <property type="entry name" value="SMC_hinge"/>
    <property type="match status" value="1"/>
</dbReference>
<dbReference type="SUPFAM" id="SSF75553">
    <property type="entry name" value="Smc hinge domain"/>
    <property type="match status" value="1"/>
</dbReference>
<dbReference type="Gene3D" id="3.40.50.300">
    <property type="entry name" value="P-loop containing nucleotide triphosphate hydrolases"/>
    <property type="match status" value="1"/>
</dbReference>
<keyword evidence="1 2" id="KW-0175">Coiled coil</keyword>
<dbReference type="AlphaFoldDB" id="A0A3P6TI71"/>
<evidence type="ECO:0000256" key="3">
    <source>
        <dbReference type="SAM" id="MobiDB-lite"/>
    </source>
</evidence>
<dbReference type="GO" id="GO:0051276">
    <property type="term" value="P:chromosome organization"/>
    <property type="evidence" value="ECO:0007669"/>
    <property type="project" value="InterPro"/>
</dbReference>
<dbReference type="Proteomes" id="UP000277928">
    <property type="component" value="Unassembled WGS sequence"/>
</dbReference>
<feature type="compositionally biased region" description="Basic and acidic residues" evidence="3">
    <location>
        <begin position="24"/>
        <end position="52"/>
    </location>
</feature>
<sequence length="980" mass="111423">KTGKEKKEIEDRIKNAMAALTAAEADHDAMRDKGKETRTAIDRKTKSIQSDRSELEKKCQELRKLETEIGGEEKLGREAEEAVRRARNKMEALAKGMITDEDGQAVTLDAQLTAQRSALSALETKIKTAQMRLKQLEPLLAKKKDELTSLTSQTDLEERKRSNLEQQVRSIEAKLSKLNFNEETGNQIANERRTLTAERSTLTDAVMDFDARNPYLKFDYSDPYPNFDRRLVNGVVAKLFRIRDFRFATALEVAGGGALYNVIVQNAQTGRDLLKSGNLKHRVTILPLDKIEGRVLDGRKLQRAQDLVGKENVFIAKDLIEYAPELEPAMRHVFGNVFICTSDNDAKRVTFDGQINARSVSLAGSDFNPGGVLTGGSRGNKTSLLASLDTTLNNIERIAEIDSSLHQLEDKLKKLAPIQQQYIELIGEHGQCTRRLQDIKDNMKHSAAQILRNEIADIESEIPQYRNTVESGNMERKKLEEKIDVLNERKKNEKVFQVFMTFFYLLIDEQNPCNNFQQKTKKLKKNQAKQNEATFAKSKALKRHLLILPKTQEKEKKEAQKDLNTAEKELASLKSSFEKARVSLETLREEIASLQKTIAEDEEELAVFLKETKQGVEQMTVLEGNVAKAKERAEEAKKEMKKFTEMMRERDAYMRSVVETVNELKKSLKESDLKKEQLQKDIQDMKKNVDDCARRAARLEKQHSWIMEEKHHFGQIGTTYDFTDYSIQKGQKELDDRTARKHALERSINAKAMNMLGTAEEQCRQLEAKMEQLMNDKAKLLDAIEKLDIKKRNEIIKAHEKVNRDFGNIFSTLLPGTSAKLEPPAGATSALCGLEVKVAFRDKWKDSLGELSGGQRSLVALSLVLAMLKFKPAPIYILDEVDAALDLSHTQNIGAMIKTHFKESQFIIVSLKDGMFNHANVLFKTRFVDGTSTVIRTENKDQWIIDEPMEIRGIEKENDSQYIFGEELRKGSKKFESISI</sequence>
<protein>
    <recommendedName>
        <fullName evidence="4">SMC hinge domain-containing protein</fullName>
    </recommendedName>
</protein>
<feature type="non-terminal residue" evidence="5">
    <location>
        <position position="1"/>
    </location>
</feature>
<dbReference type="SUPFAM" id="SSF52540">
    <property type="entry name" value="P-loop containing nucleoside triphosphate hydrolases"/>
    <property type="match status" value="1"/>
</dbReference>
<dbReference type="InterPro" id="IPR003395">
    <property type="entry name" value="RecF/RecN/SMC_N"/>
</dbReference>
<dbReference type="OMA" id="TEQCELE"/>
<dbReference type="Pfam" id="PF02463">
    <property type="entry name" value="SMC_N"/>
    <property type="match status" value="1"/>
</dbReference>
<evidence type="ECO:0000256" key="1">
    <source>
        <dbReference type="ARBA" id="ARBA00023054"/>
    </source>
</evidence>
<feature type="coiled-coil region" evidence="2">
    <location>
        <begin position="749"/>
        <end position="790"/>
    </location>
</feature>
<proteinExistence type="predicted"/>
<dbReference type="STRING" id="42156.A0A3P6TI71"/>
<accession>A0A3P6TI71</accession>
<evidence type="ECO:0000259" key="4">
    <source>
        <dbReference type="SMART" id="SM00968"/>
    </source>
</evidence>
<evidence type="ECO:0000256" key="2">
    <source>
        <dbReference type="SAM" id="Coils"/>
    </source>
</evidence>
<feature type="region of interest" description="Disordered" evidence="3">
    <location>
        <begin position="22"/>
        <end position="52"/>
    </location>
</feature>
<dbReference type="InterPro" id="IPR036277">
    <property type="entry name" value="SMC_hinge_sf"/>
</dbReference>
<dbReference type="EMBL" id="UYRX01001031">
    <property type="protein sequence ID" value="VDK87782.1"/>
    <property type="molecule type" value="Genomic_DNA"/>
</dbReference>
<dbReference type="Gene3D" id="3.30.70.1620">
    <property type="match status" value="1"/>
</dbReference>
<gene>
    <name evidence="5" type="ORF">NLS_LOCUS8334</name>
</gene>
<evidence type="ECO:0000313" key="6">
    <source>
        <dbReference type="Proteomes" id="UP000277928"/>
    </source>
</evidence>
<dbReference type="FunFam" id="3.40.50.300:FF:000385">
    <property type="entry name" value="Structural maintenance of chromosomes 2"/>
    <property type="match status" value="1"/>
</dbReference>
<dbReference type="Pfam" id="PF06470">
    <property type="entry name" value="SMC_hinge"/>
    <property type="match status" value="1"/>
</dbReference>
<dbReference type="PANTHER" id="PTHR43977">
    <property type="entry name" value="STRUCTURAL MAINTENANCE OF CHROMOSOMES PROTEIN 3"/>
    <property type="match status" value="1"/>
</dbReference>
<name>A0A3P6TI71_LITSI</name>